<feature type="active site" evidence="11">
    <location>
        <position position="202"/>
    </location>
</feature>
<dbReference type="AlphaFoldDB" id="A0A4Y8X5A8"/>
<evidence type="ECO:0000313" key="14">
    <source>
        <dbReference type="Proteomes" id="UP000560081"/>
    </source>
</evidence>
<dbReference type="GO" id="GO:0016829">
    <property type="term" value="F:lyase activity"/>
    <property type="evidence" value="ECO:0007669"/>
    <property type="project" value="UniProtKB-KW"/>
</dbReference>
<dbReference type="HAMAP" id="MF_00278">
    <property type="entry name" value="HisH"/>
    <property type="match status" value="1"/>
</dbReference>
<reference evidence="13 14" key="1">
    <citation type="submission" date="2020-08" db="EMBL/GenBank/DDBJ databases">
        <title>Sequencing the genomes of 1000 actinobacteria strains.</title>
        <authorList>
            <person name="Klenk H.-P."/>
        </authorList>
    </citation>
    <scope>NUCLEOTIDE SEQUENCE [LARGE SCALE GENOMIC DNA]</scope>
    <source>
        <strain evidence="13 14">DSM 19079</strain>
    </source>
</reference>
<dbReference type="NCBIfam" id="TIGR01855">
    <property type="entry name" value="IMP_synth_hisH"/>
    <property type="match status" value="1"/>
</dbReference>
<evidence type="ECO:0000256" key="1">
    <source>
        <dbReference type="ARBA" id="ARBA00005091"/>
    </source>
</evidence>
<dbReference type="GO" id="GO:0005737">
    <property type="term" value="C:cytoplasm"/>
    <property type="evidence" value="ECO:0007669"/>
    <property type="project" value="UniProtKB-SubCell"/>
</dbReference>
<comment type="subunit">
    <text evidence="2 11">Heterodimer of HisH and HisF.</text>
</comment>
<feature type="domain" description="Glutamine amidotransferase" evidence="12">
    <location>
        <begin position="16"/>
        <end position="215"/>
    </location>
</feature>
<keyword evidence="5 11" id="KW-0315">Glutamine amidotransferase</keyword>
<dbReference type="Proteomes" id="UP000560081">
    <property type="component" value="Unassembled WGS sequence"/>
</dbReference>
<dbReference type="InterPro" id="IPR010139">
    <property type="entry name" value="Imidazole-glycPsynth_HisH"/>
</dbReference>
<protein>
    <recommendedName>
        <fullName evidence="11">Imidazole glycerol phosphate synthase subunit HisH</fullName>
        <ecNumber evidence="11">4.3.2.10</ecNumber>
    </recommendedName>
    <alternativeName>
        <fullName evidence="11">IGP synthase glutaminase subunit</fullName>
        <ecNumber evidence="11">3.5.1.2</ecNumber>
    </alternativeName>
    <alternativeName>
        <fullName evidence="11">IGP synthase subunit HisH</fullName>
    </alternativeName>
    <alternativeName>
        <fullName evidence="11">ImGP synthase subunit HisH</fullName>
        <shortName evidence="11">IGPS subunit HisH</shortName>
    </alternativeName>
</protein>
<name>A0A4Y8X5A8_9MICC</name>
<comment type="subcellular location">
    <subcellularLocation>
        <location evidence="11">Cytoplasm</location>
    </subcellularLocation>
</comment>
<organism evidence="13 14">
    <name type="scientific">Micrococcus flavus</name>
    <dbReference type="NCBI Taxonomy" id="384602"/>
    <lineage>
        <taxon>Bacteria</taxon>
        <taxon>Bacillati</taxon>
        <taxon>Actinomycetota</taxon>
        <taxon>Actinomycetes</taxon>
        <taxon>Micrococcales</taxon>
        <taxon>Micrococcaceae</taxon>
        <taxon>Micrococcus</taxon>
    </lineage>
</organism>
<dbReference type="OrthoDB" id="9807137at2"/>
<keyword evidence="7 11" id="KW-0456">Lyase</keyword>
<comment type="pathway">
    <text evidence="1 11">Amino-acid biosynthesis; L-histidine biosynthesis; L-histidine from 5-phospho-alpha-D-ribose 1-diphosphate: step 5/9.</text>
</comment>
<dbReference type="InterPro" id="IPR029062">
    <property type="entry name" value="Class_I_gatase-like"/>
</dbReference>
<keyword evidence="4 11" id="KW-0378">Hydrolase</keyword>
<dbReference type="RefSeq" id="WP_135028351.1">
    <property type="nucleotide sequence ID" value="NZ_BMLA01000001.1"/>
</dbReference>
<dbReference type="EMBL" id="JACHMC010000001">
    <property type="protein sequence ID" value="MBB4883108.1"/>
    <property type="molecule type" value="Genomic_DNA"/>
</dbReference>
<proteinExistence type="inferred from homology"/>
<dbReference type="InterPro" id="IPR017926">
    <property type="entry name" value="GATASE"/>
</dbReference>
<comment type="caution">
    <text evidence="13">The sequence shown here is derived from an EMBL/GenBank/DDBJ whole genome shotgun (WGS) entry which is preliminary data.</text>
</comment>
<comment type="function">
    <text evidence="8 11">IGPS catalyzes the conversion of PRFAR and glutamine to IGP, AICAR and glutamate. The HisH subunit catalyzes the hydrolysis of glutamine to glutamate and ammonia as part of the synthesis of IGP and AICAR. The resulting ammonia molecule is channeled to the active site of HisF.</text>
</comment>
<evidence type="ECO:0000256" key="11">
    <source>
        <dbReference type="HAMAP-Rule" id="MF_00278"/>
    </source>
</evidence>
<dbReference type="GO" id="GO:0004359">
    <property type="term" value="F:glutaminase activity"/>
    <property type="evidence" value="ECO:0007669"/>
    <property type="project" value="UniProtKB-EC"/>
</dbReference>
<comment type="catalytic activity">
    <reaction evidence="10 11">
        <text>L-glutamine + H2O = L-glutamate + NH4(+)</text>
        <dbReference type="Rhea" id="RHEA:15889"/>
        <dbReference type="ChEBI" id="CHEBI:15377"/>
        <dbReference type="ChEBI" id="CHEBI:28938"/>
        <dbReference type="ChEBI" id="CHEBI:29985"/>
        <dbReference type="ChEBI" id="CHEBI:58359"/>
        <dbReference type="EC" id="3.5.1.2"/>
    </reaction>
</comment>
<sequence length="219" mass="23314">MAAPTSVPGVRPRVAVLDYGSGNVHSAVRAVERAGAEVQLTRDPDAVLGADGLLVPGVGAYASVMRALTEVGGTRWIGRRVAGGRPVLGICVGHQILFDAGVEHGERTEGMGEWPGLVEALPADVLPHMGWNTVRPPEGSALFAGIEDERFYFVHSYGVLHWEFDQSIAAMRPPQVTWAHHGADFIAAVENGPLSATQFHPEKSGDAGLQLLANWLETL</sequence>
<dbReference type="CDD" id="cd01748">
    <property type="entry name" value="GATase1_IGP_Synthase"/>
    <property type="match status" value="1"/>
</dbReference>
<keyword evidence="14" id="KW-1185">Reference proteome</keyword>
<evidence type="ECO:0000259" key="12">
    <source>
        <dbReference type="Pfam" id="PF00117"/>
    </source>
</evidence>
<keyword evidence="13" id="KW-0808">Transferase</keyword>
<dbReference type="PANTHER" id="PTHR42701:SF1">
    <property type="entry name" value="IMIDAZOLE GLYCEROL PHOSPHATE SYNTHASE SUBUNIT HISH"/>
    <property type="match status" value="1"/>
</dbReference>
<dbReference type="EC" id="4.3.2.10" evidence="11"/>
<evidence type="ECO:0000256" key="10">
    <source>
        <dbReference type="ARBA" id="ARBA00049534"/>
    </source>
</evidence>
<dbReference type="GO" id="GO:0000105">
    <property type="term" value="P:L-histidine biosynthetic process"/>
    <property type="evidence" value="ECO:0007669"/>
    <property type="project" value="UniProtKB-UniRule"/>
</dbReference>
<dbReference type="Gene3D" id="3.40.50.880">
    <property type="match status" value="1"/>
</dbReference>
<dbReference type="Pfam" id="PF00117">
    <property type="entry name" value="GATase"/>
    <property type="match status" value="1"/>
</dbReference>
<keyword evidence="6 11" id="KW-0368">Histidine biosynthesis</keyword>
<dbReference type="UniPathway" id="UPA00031">
    <property type="reaction ID" value="UER00010"/>
</dbReference>
<keyword evidence="11" id="KW-0963">Cytoplasm</keyword>
<feature type="active site" description="Nucleophile" evidence="11">
    <location>
        <position position="91"/>
    </location>
</feature>
<evidence type="ECO:0000256" key="6">
    <source>
        <dbReference type="ARBA" id="ARBA00023102"/>
    </source>
</evidence>
<evidence type="ECO:0000256" key="8">
    <source>
        <dbReference type="ARBA" id="ARBA00025299"/>
    </source>
</evidence>
<dbReference type="EC" id="3.5.1.2" evidence="11"/>
<feature type="active site" evidence="11">
    <location>
        <position position="200"/>
    </location>
</feature>
<dbReference type="GO" id="GO:0000107">
    <property type="term" value="F:imidazoleglycerol-phosphate synthase activity"/>
    <property type="evidence" value="ECO:0007669"/>
    <property type="project" value="UniProtKB-UniRule"/>
</dbReference>
<evidence type="ECO:0000256" key="2">
    <source>
        <dbReference type="ARBA" id="ARBA00011152"/>
    </source>
</evidence>
<dbReference type="PANTHER" id="PTHR42701">
    <property type="entry name" value="IMIDAZOLE GLYCEROL PHOSPHATE SYNTHASE SUBUNIT HISH"/>
    <property type="match status" value="1"/>
</dbReference>
<accession>A0A4Y8X5A8</accession>
<evidence type="ECO:0000256" key="4">
    <source>
        <dbReference type="ARBA" id="ARBA00022801"/>
    </source>
</evidence>
<dbReference type="PROSITE" id="PS51273">
    <property type="entry name" value="GATASE_TYPE_1"/>
    <property type="match status" value="1"/>
</dbReference>
<gene>
    <name evidence="11" type="primary">hisH</name>
    <name evidence="13" type="ORF">BJ976_001459</name>
</gene>
<evidence type="ECO:0000256" key="3">
    <source>
        <dbReference type="ARBA" id="ARBA00022605"/>
    </source>
</evidence>
<dbReference type="PIRSF" id="PIRSF000495">
    <property type="entry name" value="Amidotransf_hisH"/>
    <property type="match status" value="1"/>
</dbReference>
<dbReference type="SUPFAM" id="SSF52317">
    <property type="entry name" value="Class I glutamine amidotransferase-like"/>
    <property type="match status" value="1"/>
</dbReference>
<evidence type="ECO:0000256" key="5">
    <source>
        <dbReference type="ARBA" id="ARBA00022962"/>
    </source>
</evidence>
<evidence type="ECO:0000256" key="9">
    <source>
        <dbReference type="ARBA" id="ARBA00047838"/>
    </source>
</evidence>
<evidence type="ECO:0000313" key="13">
    <source>
        <dbReference type="EMBL" id="MBB4883108.1"/>
    </source>
</evidence>
<evidence type="ECO:0000256" key="7">
    <source>
        <dbReference type="ARBA" id="ARBA00023239"/>
    </source>
</evidence>
<keyword evidence="13" id="KW-0328">Glycosyltransferase</keyword>
<comment type="catalytic activity">
    <reaction evidence="9 11">
        <text>5-[(5-phospho-1-deoxy-D-ribulos-1-ylimino)methylamino]-1-(5-phospho-beta-D-ribosyl)imidazole-4-carboxamide + L-glutamine = D-erythro-1-(imidazol-4-yl)glycerol 3-phosphate + 5-amino-1-(5-phospho-beta-D-ribosyl)imidazole-4-carboxamide + L-glutamate + H(+)</text>
        <dbReference type="Rhea" id="RHEA:24793"/>
        <dbReference type="ChEBI" id="CHEBI:15378"/>
        <dbReference type="ChEBI" id="CHEBI:29985"/>
        <dbReference type="ChEBI" id="CHEBI:58278"/>
        <dbReference type="ChEBI" id="CHEBI:58359"/>
        <dbReference type="ChEBI" id="CHEBI:58475"/>
        <dbReference type="ChEBI" id="CHEBI:58525"/>
        <dbReference type="EC" id="4.3.2.10"/>
    </reaction>
</comment>
<keyword evidence="3 11" id="KW-0028">Amino-acid biosynthesis</keyword>